<dbReference type="PROSITE" id="PS50983">
    <property type="entry name" value="FE_B12_PBP"/>
    <property type="match status" value="1"/>
</dbReference>
<evidence type="ECO:0000259" key="3">
    <source>
        <dbReference type="PROSITE" id="PS50983"/>
    </source>
</evidence>
<evidence type="ECO:0000313" key="5">
    <source>
        <dbReference type="Proteomes" id="UP000198660"/>
    </source>
</evidence>
<reference evidence="5" key="1">
    <citation type="submission" date="2016-10" db="EMBL/GenBank/DDBJ databases">
        <authorList>
            <person name="Varghese N."/>
            <person name="Submissions S."/>
        </authorList>
    </citation>
    <scope>NUCLEOTIDE SEQUENCE [LARGE SCALE GENOMIC DNA]</scope>
    <source>
        <strain evidence="5">DSM 45789</strain>
    </source>
</reference>
<gene>
    <name evidence="4" type="ORF">SAMN05444972_10293</name>
</gene>
<comment type="similarity">
    <text evidence="1">Belongs to the bacterial solute-binding protein 8 family.</text>
</comment>
<keyword evidence="2" id="KW-0732">Signal</keyword>
<dbReference type="InterPro" id="IPR002491">
    <property type="entry name" value="ABC_transptr_periplasmic_BD"/>
</dbReference>
<protein>
    <submittedName>
        <fullName evidence="4">Iron complex transport system substrate-binding protein</fullName>
    </submittedName>
</protein>
<evidence type="ECO:0000313" key="4">
    <source>
        <dbReference type="EMBL" id="SFS42929.1"/>
    </source>
</evidence>
<dbReference type="PANTHER" id="PTHR30535">
    <property type="entry name" value="VITAMIN B12-BINDING PROTEIN"/>
    <property type="match status" value="1"/>
</dbReference>
<proteinExistence type="inferred from homology"/>
<accession>A0A1I6PRU8</accession>
<evidence type="ECO:0000256" key="2">
    <source>
        <dbReference type="ARBA" id="ARBA00022729"/>
    </source>
</evidence>
<dbReference type="NCBIfam" id="NF038402">
    <property type="entry name" value="TroA_like"/>
    <property type="match status" value="1"/>
</dbReference>
<dbReference type="OrthoDB" id="9787772at2"/>
<dbReference type="EMBL" id="FPAA01000002">
    <property type="protein sequence ID" value="SFS42929.1"/>
    <property type="molecule type" value="Genomic_DNA"/>
</dbReference>
<keyword evidence="5" id="KW-1185">Reference proteome</keyword>
<dbReference type="Pfam" id="PF01497">
    <property type="entry name" value="Peripla_BP_2"/>
    <property type="match status" value="1"/>
</dbReference>
<dbReference type="CDD" id="cd01144">
    <property type="entry name" value="BtuF"/>
    <property type="match status" value="1"/>
</dbReference>
<evidence type="ECO:0000256" key="1">
    <source>
        <dbReference type="ARBA" id="ARBA00008814"/>
    </source>
</evidence>
<name>A0A1I6PRU8_9BACL</name>
<dbReference type="RefSeq" id="WP_091833749.1">
    <property type="nucleotide sequence ID" value="NZ_FPAA01000002.1"/>
</dbReference>
<feature type="domain" description="Fe/B12 periplasmic-binding" evidence="3">
    <location>
        <begin position="3"/>
        <end position="258"/>
    </location>
</feature>
<dbReference type="AlphaFoldDB" id="A0A1I6PRU8"/>
<sequence>MQRIVSICPSNTEILHALGLSDQIVGVDNYSDWPHSIRHLPRLGPDLDIDIEKLQNLQPDWVLASLSVPGMEKNIDGLEKAGIPYLVLYPGGIEDIPQDIIKVGKRAGIEETAKKVADAFNQQLNEIITRIPRDRSTPRLYWEWWPKPVFTPGKDNWLTDVSAIVGGVNIFGDEEGQTVQTDWTNVATRQPDYTLVAWTGVPIERVKKHVILKRPEWQGLPFAQDETIHILEEGWYCRPSQRILTGIRHLAHLLYPDHFSSADPQQPLL</sequence>
<dbReference type="Gene3D" id="3.40.50.1980">
    <property type="entry name" value="Nitrogenase molybdenum iron protein domain"/>
    <property type="match status" value="2"/>
</dbReference>
<organism evidence="4 5">
    <name type="scientific">Marininema halotolerans</name>
    <dbReference type="NCBI Taxonomy" id="1155944"/>
    <lineage>
        <taxon>Bacteria</taxon>
        <taxon>Bacillati</taxon>
        <taxon>Bacillota</taxon>
        <taxon>Bacilli</taxon>
        <taxon>Bacillales</taxon>
        <taxon>Thermoactinomycetaceae</taxon>
        <taxon>Marininema</taxon>
    </lineage>
</organism>
<dbReference type="SUPFAM" id="SSF53807">
    <property type="entry name" value="Helical backbone' metal receptor"/>
    <property type="match status" value="1"/>
</dbReference>
<dbReference type="Proteomes" id="UP000198660">
    <property type="component" value="Unassembled WGS sequence"/>
</dbReference>
<dbReference type="PANTHER" id="PTHR30535:SF34">
    <property type="entry name" value="MOLYBDATE-BINDING PROTEIN MOLA"/>
    <property type="match status" value="1"/>
</dbReference>
<dbReference type="InterPro" id="IPR054828">
    <property type="entry name" value="Vit_B12_bind_prot"/>
</dbReference>
<dbReference type="InterPro" id="IPR050902">
    <property type="entry name" value="ABC_Transporter_SBP"/>
</dbReference>